<proteinExistence type="inferred from homology"/>
<dbReference type="GO" id="GO:0005829">
    <property type="term" value="C:cytosol"/>
    <property type="evidence" value="ECO:0007669"/>
    <property type="project" value="UniProtKB-ARBA"/>
</dbReference>
<dbReference type="InterPro" id="IPR013785">
    <property type="entry name" value="Aldolase_TIM"/>
</dbReference>
<dbReference type="InterPro" id="IPR001155">
    <property type="entry name" value="OxRdtase_FMN_N"/>
</dbReference>
<comment type="caution">
    <text evidence="5">The sequence shown here is derived from an EMBL/GenBank/DDBJ whole genome shotgun (WGS) entry which is preliminary data.</text>
</comment>
<dbReference type="PANTHER" id="PTHR22893:SF91">
    <property type="entry name" value="NADPH DEHYDROGENASE 2-RELATED"/>
    <property type="match status" value="1"/>
</dbReference>
<comment type="cofactor">
    <cofactor evidence="1">
        <name>FMN</name>
        <dbReference type="ChEBI" id="CHEBI:58210"/>
    </cofactor>
</comment>
<feature type="domain" description="NADH:flavin oxidoreductase/NADH oxidase N-terminal" evidence="4">
    <location>
        <begin position="9"/>
        <end position="342"/>
    </location>
</feature>
<sequence length="364" mass="40188">MTALLERYRLGDLELPNRLIMSPLTRARATAEGVPTALMAEYYGQRASAGLLVSEATNVSPLSCPFERAPGLYTAGQVEGWKQVTQRVHDAGGRIFAQLWHGGRIGAMGTLNWAEPLSPSGFNDDVDHLHVWALLHNYNYVRISATPSRAMTLDEVRGTIAEYREAARNAIAAGFDGVEIHAANGYLPHQFLSARVNHRTDEYGGSIANRARFLEEIIDAVAEEMPLNRVGVRLSPFTTYNNANDDFAADTYAWVGRMLQDKGVGYIHIADVNGWFGAPDLERILEIFEGNFEGALIANGGLDIPRAQTLVREGRVPLVGFGRYFMANPDLAERIRDNAPLNALAERGQYAGGEEGYTDYPRYR</sequence>
<dbReference type="SUPFAM" id="SSF51395">
    <property type="entry name" value="FMN-linked oxidoreductases"/>
    <property type="match status" value="1"/>
</dbReference>
<dbReference type="GO" id="GO:0010181">
    <property type="term" value="F:FMN binding"/>
    <property type="evidence" value="ECO:0007669"/>
    <property type="project" value="InterPro"/>
</dbReference>
<dbReference type="OrthoDB" id="8523426at2"/>
<dbReference type="GO" id="GO:0016628">
    <property type="term" value="F:oxidoreductase activity, acting on the CH-CH group of donors, NAD or NADP as acceptor"/>
    <property type="evidence" value="ECO:0007669"/>
    <property type="project" value="UniProtKB-ARBA"/>
</dbReference>
<organism evidence="5 6">
    <name type="scientific">Pseudomonas putida</name>
    <name type="common">Arthrobacter siderocapsulatus</name>
    <dbReference type="NCBI Taxonomy" id="303"/>
    <lineage>
        <taxon>Bacteria</taxon>
        <taxon>Pseudomonadati</taxon>
        <taxon>Pseudomonadota</taxon>
        <taxon>Gammaproteobacteria</taxon>
        <taxon>Pseudomonadales</taxon>
        <taxon>Pseudomonadaceae</taxon>
        <taxon>Pseudomonas</taxon>
    </lineage>
</organism>
<dbReference type="CDD" id="cd02933">
    <property type="entry name" value="OYE_like_FMN"/>
    <property type="match status" value="1"/>
</dbReference>
<evidence type="ECO:0000256" key="1">
    <source>
        <dbReference type="ARBA" id="ARBA00001917"/>
    </source>
</evidence>
<name>A0A1Q9R680_PSEPU</name>
<keyword evidence="3 5" id="KW-0560">Oxidoreductase</keyword>
<dbReference type="EMBL" id="MKZO01000017">
    <property type="protein sequence ID" value="OLS62855.1"/>
    <property type="molecule type" value="Genomic_DNA"/>
</dbReference>
<gene>
    <name evidence="5" type="primary">nemA_1</name>
    <name evidence="5" type="ORF">PSEMO_22090</name>
</gene>
<evidence type="ECO:0000256" key="3">
    <source>
        <dbReference type="ARBA" id="ARBA00023002"/>
    </source>
</evidence>
<dbReference type="Gene3D" id="3.20.20.70">
    <property type="entry name" value="Aldolase class I"/>
    <property type="match status" value="1"/>
</dbReference>
<evidence type="ECO:0000256" key="2">
    <source>
        <dbReference type="ARBA" id="ARBA00005979"/>
    </source>
</evidence>
<evidence type="ECO:0000259" key="4">
    <source>
        <dbReference type="Pfam" id="PF00724"/>
    </source>
</evidence>
<accession>A0A1Q9R680</accession>
<reference evidence="5 6" key="1">
    <citation type="submission" date="2016-10" db="EMBL/GenBank/DDBJ databases">
        <title>Genome Sequence of Pseudomonas putida GM4FR.</title>
        <authorList>
            <person name="Poehlein A."/>
            <person name="Wemheuer F."/>
            <person name="Hollensteiner J."/>
            <person name="Wemheuer B."/>
        </authorList>
    </citation>
    <scope>NUCLEOTIDE SEQUENCE [LARGE SCALE GENOMIC DNA]</scope>
    <source>
        <strain evidence="5 6">GM4FR</strain>
    </source>
</reference>
<dbReference type="RefSeq" id="WP_075803149.1">
    <property type="nucleotide sequence ID" value="NZ_MKZO01000017.1"/>
</dbReference>
<comment type="similarity">
    <text evidence="2">Belongs to the NADH:flavin oxidoreductase/NADH oxidase family.</text>
</comment>
<dbReference type="FunFam" id="3.20.20.70:FF:000059">
    <property type="entry name" value="N-ethylmaleimide reductase, FMN-linked"/>
    <property type="match status" value="1"/>
</dbReference>
<evidence type="ECO:0000313" key="6">
    <source>
        <dbReference type="Proteomes" id="UP000186736"/>
    </source>
</evidence>
<dbReference type="PANTHER" id="PTHR22893">
    <property type="entry name" value="NADH OXIDOREDUCTASE-RELATED"/>
    <property type="match status" value="1"/>
</dbReference>
<dbReference type="InterPro" id="IPR045247">
    <property type="entry name" value="Oye-like"/>
</dbReference>
<dbReference type="Pfam" id="PF00724">
    <property type="entry name" value="Oxidored_FMN"/>
    <property type="match status" value="1"/>
</dbReference>
<dbReference type="EC" id="1.-.-.-" evidence="5"/>
<dbReference type="Proteomes" id="UP000186736">
    <property type="component" value="Unassembled WGS sequence"/>
</dbReference>
<protein>
    <submittedName>
        <fullName evidence="5">N-ethylmaleimide reductase</fullName>
        <ecNumber evidence="5">1.-.-.-</ecNumber>
    </submittedName>
</protein>
<evidence type="ECO:0000313" key="5">
    <source>
        <dbReference type="EMBL" id="OLS62855.1"/>
    </source>
</evidence>
<dbReference type="AlphaFoldDB" id="A0A1Q9R680"/>